<keyword evidence="9" id="KW-1185">Reference proteome</keyword>
<dbReference type="GO" id="GO:0071555">
    <property type="term" value="P:cell wall organization"/>
    <property type="evidence" value="ECO:0007669"/>
    <property type="project" value="UniProtKB-KW"/>
</dbReference>
<dbReference type="UniPathway" id="UPA00219"/>
<protein>
    <recommendedName>
        <fullName evidence="2 7">Glutamate racemase</fullName>
        <ecNumber evidence="2 7">5.1.1.3</ecNumber>
    </recommendedName>
</protein>
<gene>
    <name evidence="7 8" type="primary">murI</name>
    <name evidence="8" type="ORF">PIGHUM_03298</name>
</gene>
<dbReference type="Proteomes" id="UP000277294">
    <property type="component" value="Unassembled WGS sequence"/>
</dbReference>
<sequence length="269" mass="28190">MKTADPSGPIGIFDSGVGGVSALDAIRRALPRENLLYVADSGHLPYGEKSPAAVIARALSIADFFLARQAKAVAIPCNTATAVAVEALRAHHPGLPIVGIEPAVKPAARLTRSGVIGVLATTGTLFSERFHALVRRQAEDVEVLVKPCPGWVTLVEEGGWTPQQDHLVAQPLADLLARGADVLVLGCTHFPFLAEPIRRHAGPGVALLETGEPFARQLHRQLLSHGLVNAAGQGTVEFLTSGDPAAVARRIAALTGHPAAVARLPQPYC</sequence>
<evidence type="ECO:0000313" key="8">
    <source>
        <dbReference type="EMBL" id="VCU71217.1"/>
    </source>
</evidence>
<evidence type="ECO:0000256" key="6">
    <source>
        <dbReference type="ARBA" id="ARBA00023316"/>
    </source>
</evidence>
<dbReference type="EMBL" id="UWPJ01000025">
    <property type="protein sequence ID" value="VCU71217.1"/>
    <property type="molecule type" value="Genomic_DNA"/>
</dbReference>
<dbReference type="InterPro" id="IPR018187">
    <property type="entry name" value="Asp/Glu_racemase_AS_1"/>
</dbReference>
<evidence type="ECO:0000256" key="3">
    <source>
        <dbReference type="ARBA" id="ARBA00022960"/>
    </source>
</evidence>
<dbReference type="EC" id="5.1.1.3" evidence="2 7"/>
<dbReference type="InterPro" id="IPR001920">
    <property type="entry name" value="Asp/Glu_race"/>
</dbReference>
<evidence type="ECO:0000256" key="5">
    <source>
        <dbReference type="ARBA" id="ARBA00023235"/>
    </source>
</evidence>
<dbReference type="HAMAP" id="MF_00258">
    <property type="entry name" value="Glu_racemase"/>
    <property type="match status" value="1"/>
</dbReference>
<keyword evidence="3 7" id="KW-0133">Cell shape</keyword>
<dbReference type="AlphaFoldDB" id="A0A3P4B4J1"/>
<evidence type="ECO:0000256" key="2">
    <source>
        <dbReference type="ARBA" id="ARBA00013090"/>
    </source>
</evidence>
<dbReference type="InterPro" id="IPR015942">
    <property type="entry name" value="Asp/Glu/hydantoin_racemase"/>
</dbReference>
<dbReference type="PROSITE" id="PS00923">
    <property type="entry name" value="ASP_GLU_RACEMASE_1"/>
    <property type="match status" value="1"/>
</dbReference>
<dbReference type="Gene3D" id="3.40.50.1860">
    <property type="match status" value="2"/>
</dbReference>
<dbReference type="SUPFAM" id="SSF53681">
    <property type="entry name" value="Aspartate/glutamate racemase"/>
    <property type="match status" value="2"/>
</dbReference>
<dbReference type="NCBIfam" id="TIGR00067">
    <property type="entry name" value="glut_race"/>
    <property type="match status" value="1"/>
</dbReference>
<dbReference type="OrthoDB" id="9801055at2"/>
<dbReference type="PANTHER" id="PTHR21198">
    <property type="entry name" value="GLUTAMATE RACEMASE"/>
    <property type="match status" value="1"/>
</dbReference>
<feature type="active site" description="Proton donor/acceptor" evidence="7">
    <location>
        <position position="77"/>
    </location>
</feature>
<dbReference type="PANTHER" id="PTHR21198:SF2">
    <property type="entry name" value="GLUTAMATE RACEMASE"/>
    <property type="match status" value="1"/>
</dbReference>
<comment type="catalytic activity">
    <reaction evidence="1 7">
        <text>L-glutamate = D-glutamate</text>
        <dbReference type="Rhea" id="RHEA:12813"/>
        <dbReference type="ChEBI" id="CHEBI:29985"/>
        <dbReference type="ChEBI" id="CHEBI:29986"/>
        <dbReference type="EC" id="5.1.1.3"/>
    </reaction>
</comment>
<comment type="function">
    <text evidence="7">Provides the (R)-glutamate required for cell wall biosynthesis.</text>
</comment>
<dbReference type="RefSeq" id="WP_124080670.1">
    <property type="nucleotide sequence ID" value="NZ_UWPJ01000025.1"/>
</dbReference>
<keyword evidence="5 7" id="KW-0413">Isomerase</keyword>
<evidence type="ECO:0000256" key="4">
    <source>
        <dbReference type="ARBA" id="ARBA00022984"/>
    </source>
</evidence>
<evidence type="ECO:0000256" key="7">
    <source>
        <dbReference type="HAMAP-Rule" id="MF_00258"/>
    </source>
</evidence>
<comment type="pathway">
    <text evidence="7">Cell wall biogenesis; peptidoglycan biosynthesis.</text>
</comment>
<name>A0A3P4B4J1_9BURK</name>
<dbReference type="GO" id="GO:0008881">
    <property type="term" value="F:glutamate racemase activity"/>
    <property type="evidence" value="ECO:0007669"/>
    <property type="project" value="UniProtKB-UniRule"/>
</dbReference>
<feature type="active site" description="Proton donor/acceptor" evidence="7">
    <location>
        <position position="187"/>
    </location>
</feature>
<reference evidence="8 9" key="1">
    <citation type="submission" date="2018-10" db="EMBL/GenBank/DDBJ databases">
        <authorList>
            <person name="Criscuolo A."/>
        </authorList>
    </citation>
    <scope>NUCLEOTIDE SEQUENCE [LARGE SCALE GENOMIC DNA]</scope>
    <source>
        <strain evidence="8">DnA1</strain>
    </source>
</reference>
<feature type="binding site" evidence="7">
    <location>
        <begin position="14"/>
        <end position="15"/>
    </location>
    <ligand>
        <name>substrate</name>
    </ligand>
</feature>
<feature type="binding site" evidence="7">
    <location>
        <begin position="78"/>
        <end position="79"/>
    </location>
    <ligand>
        <name>substrate</name>
    </ligand>
</feature>
<dbReference type="GO" id="GO:0008360">
    <property type="term" value="P:regulation of cell shape"/>
    <property type="evidence" value="ECO:0007669"/>
    <property type="project" value="UniProtKB-KW"/>
</dbReference>
<dbReference type="Pfam" id="PF01177">
    <property type="entry name" value="Asp_Glu_race"/>
    <property type="match status" value="1"/>
</dbReference>
<keyword evidence="6 7" id="KW-0961">Cell wall biogenesis/degradation</keyword>
<evidence type="ECO:0000313" key="9">
    <source>
        <dbReference type="Proteomes" id="UP000277294"/>
    </source>
</evidence>
<feature type="binding site" evidence="7">
    <location>
        <begin position="188"/>
        <end position="189"/>
    </location>
    <ligand>
        <name>substrate</name>
    </ligand>
</feature>
<dbReference type="GO" id="GO:0009252">
    <property type="term" value="P:peptidoglycan biosynthetic process"/>
    <property type="evidence" value="ECO:0007669"/>
    <property type="project" value="UniProtKB-UniRule"/>
</dbReference>
<evidence type="ECO:0000256" key="1">
    <source>
        <dbReference type="ARBA" id="ARBA00001602"/>
    </source>
</evidence>
<organism evidence="8 9">
    <name type="scientific">Pigmentiphaga humi</name>
    <dbReference type="NCBI Taxonomy" id="2478468"/>
    <lineage>
        <taxon>Bacteria</taxon>
        <taxon>Pseudomonadati</taxon>
        <taxon>Pseudomonadota</taxon>
        <taxon>Betaproteobacteria</taxon>
        <taxon>Burkholderiales</taxon>
        <taxon>Alcaligenaceae</taxon>
        <taxon>Pigmentiphaga</taxon>
    </lineage>
</organism>
<proteinExistence type="inferred from homology"/>
<comment type="similarity">
    <text evidence="7">Belongs to the aspartate/glutamate racemases family.</text>
</comment>
<dbReference type="InterPro" id="IPR004391">
    <property type="entry name" value="Glu_race"/>
</dbReference>
<dbReference type="InterPro" id="IPR033134">
    <property type="entry name" value="Asp/Glu_racemase_AS_2"/>
</dbReference>
<feature type="binding site" evidence="7">
    <location>
        <begin position="46"/>
        <end position="47"/>
    </location>
    <ligand>
        <name>substrate</name>
    </ligand>
</feature>
<keyword evidence="4 7" id="KW-0573">Peptidoglycan synthesis</keyword>
<dbReference type="PROSITE" id="PS00924">
    <property type="entry name" value="ASP_GLU_RACEMASE_2"/>
    <property type="match status" value="1"/>
</dbReference>
<dbReference type="FunFam" id="3.40.50.1860:FF:000001">
    <property type="entry name" value="Glutamate racemase"/>
    <property type="match status" value="1"/>
</dbReference>
<accession>A0A3P4B4J1</accession>